<proteinExistence type="predicted"/>
<sequence length="545" mass="60622">MPERSPTRRKVERLDGGGTVLNDLYAIDTEHDKDNVNPTLDMGSVCDPTASDTPNTEHDKDNVNPTLDMGSVCDPTASDTPNTEHDKDNVNPTLDMGSVCDPTASDTPPSLPPKVTPLDVQCKRDERTAVLAAMDRLSSPEKEQDDAGHIAALGGLIPVGLYIEGTEHNLLAASKVATTVVNANKARMSGFHYASPMKSAYNLEQQSKMVSPYDIAITPMKTWMMDDQYVEMDQHLSTILNTDWNRKPWLRYVIARMMEGLILVEKGMGVMVLCAEVYGRIPEHDAHHERIRFTKGDDLHSTSLPQQGTRYPNIEVKRLYHDNSSKLVIGTKVLNVLVTSSARLDCERLSLGASNTNGFDPSRHTAIYVTQEFLDWYKEESFDSTYKQLYSFDELSQLKQVRSKFDCPSTYLRCRSSSKITNDLRSRPATIWTVADFDLNATPSAASLASTLFRHIATEIMKDGAKATLLKSNVSAIHKSLKEGKTKAIFSKIMQLFGTKDNQLILGNTDLNTLLTELASTLSSQIKHINDNLHHTLCAILYNHT</sequence>
<organism evidence="2 3">
    <name type="scientific">Lichtheimia corymbifera JMRC:FSU:9682</name>
    <dbReference type="NCBI Taxonomy" id="1263082"/>
    <lineage>
        <taxon>Eukaryota</taxon>
        <taxon>Fungi</taxon>
        <taxon>Fungi incertae sedis</taxon>
        <taxon>Mucoromycota</taxon>
        <taxon>Mucoromycotina</taxon>
        <taxon>Mucoromycetes</taxon>
        <taxon>Mucorales</taxon>
        <taxon>Lichtheimiaceae</taxon>
        <taxon>Lichtheimia</taxon>
    </lineage>
</organism>
<protein>
    <submittedName>
        <fullName evidence="2">Uncharacterized protein</fullName>
    </submittedName>
</protein>
<comment type="caution">
    <text evidence="2">The sequence shown here is derived from an EMBL/GenBank/DDBJ whole genome shotgun (WGS) entry which is preliminary data.</text>
</comment>
<dbReference type="VEuPathDB" id="FungiDB:LCOR_09784.1"/>
<keyword evidence="3" id="KW-1185">Reference proteome</keyword>
<gene>
    <name evidence="2" type="ORF">LCOR_09784.1</name>
</gene>
<dbReference type="AlphaFoldDB" id="A0A068S9E8"/>
<evidence type="ECO:0000313" key="3">
    <source>
        <dbReference type="Proteomes" id="UP000027586"/>
    </source>
</evidence>
<evidence type="ECO:0000313" key="2">
    <source>
        <dbReference type="EMBL" id="CDH58939.1"/>
    </source>
</evidence>
<dbReference type="STRING" id="1263082.A0A068S9E8"/>
<name>A0A068S9E8_9FUNG</name>
<dbReference type="OrthoDB" id="2250876at2759"/>
<reference evidence="2" key="1">
    <citation type="submission" date="2013-08" db="EMBL/GenBank/DDBJ databases">
        <title>Gene expansion shapes genome architecture in the human pathogen Lichtheimia corymbifera: an evolutionary genomics analysis in the ancient terrestrial Mucorales (Mucoromycotina).</title>
        <authorList>
            <person name="Schwartze V.U."/>
            <person name="Winter S."/>
            <person name="Shelest E."/>
            <person name="Marcet-Houben M."/>
            <person name="Horn F."/>
            <person name="Wehner S."/>
            <person name="Hoffmann K."/>
            <person name="Riege K."/>
            <person name="Sammeth M."/>
            <person name="Nowrousian M."/>
            <person name="Valiante V."/>
            <person name="Linde J."/>
            <person name="Jacobsen I.D."/>
            <person name="Marz M."/>
            <person name="Brakhage A.A."/>
            <person name="Gabaldon T."/>
            <person name="Bocker S."/>
            <person name="Voigt K."/>
        </authorList>
    </citation>
    <scope>NUCLEOTIDE SEQUENCE [LARGE SCALE GENOMIC DNA]</scope>
    <source>
        <strain evidence="2">FSU 9682</strain>
    </source>
</reference>
<feature type="region of interest" description="Disordered" evidence="1">
    <location>
        <begin position="29"/>
        <end position="117"/>
    </location>
</feature>
<dbReference type="EMBL" id="CBTN010000063">
    <property type="protein sequence ID" value="CDH58939.1"/>
    <property type="molecule type" value="Genomic_DNA"/>
</dbReference>
<dbReference type="Proteomes" id="UP000027586">
    <property type="component" value="Unassembled WGS sequence"/>
</dbReference>
<evidence type="ECO:0000256" key="1">
    <source>
        <dbReference type="SAM" id="MobiDB-lite"/>
    </source>
</evidence>
<accession>A0A068S9E8</accession>